<dbReference type="EMBL" id="BMQS01000012">
    <property type="protein sequence ID" value="GGT98207.1"/>
    <property type="molecule type" value="Genomic_DNA"/>
</dbReference>
<reference evidence="2" key="4">
    <citation type="submission" date="2020-09" db="EMBL/GenBank/DDBJ databases">
        <authorList>
            <person name="Sun Q."/>
            <person name="Ohkuma M."/>
        </authorList>
    </citation>
    <scope>NUCLEOTIDE SEQUENCE</scope>
    <source>
        <strain evidence="2">JCM 31740</strain>
    </source>
</reference>
<reference evidence="2" key="1">
    <citation type="journal article" date="2014" name="Int. J. Syst. Evol. Microbiol.">
        <title>Complete genome sequence of Corynebacterium casei LMG S-19264T (=DSM 44701T), isolated from a smear-ripened cheese.</title>
        <authorList>
            <consortium name="US DOE Joint Genome Institute (JGI-PGF)"/>
            <person name="Walter F."/>
            <person name="Albersmeier A."/>
            <person name="Kalinowski J."/>
            <person name="Ruckert C."/>
        </authorList>
    </citation>
    <scope>NUCLEOTIDE SEQUENCE</scope>
    <source>
        <strain evidence="2">JCM 31740</strain>
    </source>
</reference>
<name>A0A348B6G6_9CREN</name>
<dbReference type="GeneID" id="38667618"/>
<dbReference type="KEGG" id="sacd:HS1genome_2157"/>
<evidence type="ECO:0000313" key="2">
    <source>
        <dbReference type="EMBL" id="GGT98207.1"/>
    </source>
</evidence>
<accession>A0A348B6G6</accession>
<gene>
    <name evidence="2" type="ORF">GCM10007116_14730</name>
    <name evidence="1" type="ORF">HS1genome_2157</name>
</gene>
<dbReference type="AlphaFoldDB" id="A0A348B6G6"/>
<dbReference type="RefSeq" id="WP_126451039.1">
    <property type="nucleotide sequence ID" value="NZ_AP018553.1"/>
</dbReference>
<proteinExistence type="predicted"/>
<evidence type="ECO:0000313" key="1">
    <source>
        <dbReference type="EMBL" id="BBD73768.1"/>
    </source>
</evidence>
<evidence type="ECO:0000313" key="3">
    <source>
        <dbReference type="Proteomes" id="UP000276741"/>
    </source>
</evidence>
<organism evidence="1 3">
    <name type="scientific">Sulfodiicoccus acidiphilus</name>
    <dbReference type="NCBI Taxonomy" id="1670455"/>
    <lineage>
        <taxon>Archaea</taxon>
        <taxon>Thermoproteota</taxon>
        <taxon>Thermoprotei</taxon>
        <taxon>Sulfolobales</taxon>
        <taxon>Sulfolobaceae</taxon>
        <taxon>Sulfodiicoccus</taxon>
    </lineage>
</organism>
<reference evidence="3" key="2">
    <citation type="submission" date="2018-04" db="EMBL/GenBank/DDBJ databases">
        <title>Complete genome sequence of Sulfodiicoccus acidiphilus strain HS-1.</title>
        <authorList>
            <person name="Sakai H.D."/>
            <person name="Kurosawa N."/>
        </authorList>
    </citation>
    <scope>NUCLEOTIDE SEQUENCE [LARGE SCALE GENOMIC DNA]</scope>
    <source>
        <strain evidence="3">HS-1</strain>
    </source>
</reference>
<dbReference type="EMBL" id="AP018553">
    <property type="protein sequence ID" value="BBD73768.1"/>
    <property type="molecule type" value="Genomic_DNA"/>
</dbReference>
<dbReference type="Proteomes" id="UP000616143">
    <property type="component" value="Unassembled WGS sequence"/>
</dbReference>
<protein>
    <submittedName>
        <fullName evidence="1">Uncharacterized protein</fullName>
    </submittedName>
</protein>
<keyword evidence="3" id="KW-1185">Reference proteome</keyword>
<reference evidence="1" key="3">
    <citation type="journal article" date="2019" name="BMC Res. Notes">
        <title>Complete genome sequence of the Sulfodiicoccus acidiphilus strain HS-1T, the first crenarchaeon that lacks polB3, isolated from an acidic hot spring in Ohwaku-dani, Hakone, Japan.</title>
        <authorList>
            <person name="Sakai H.D."/>
            <person name="Kurosawa N."/>
        </authorList>
    </citation>
    <scope>NUCLEOTIDE SEQUENCE</scope>
    <source>
        <strain evidence="1">HS-1</strain>
    </source>
</reference>
<dbReference type="Proteomes" id="UP000276741">
    <property type="component" value="Chromosome"/>
</dbReference>
<dbReference type="OrthoDB" id="36993at2157"/>
<sequence length="146" mass="16455">MTVDTEVWSKVLSQLEGINRTGLTMPESELLKYVEREWRTSMQLVERFNKDMGERRWFRAISAFLQLLQRANAAYSYLYQPTTVASLNNERVANIVNDVLGVLTDTVTRCVEEIKSSSKDMGVESVTLATSSFPPTLSVSVVVKNA</sequence>